<protein>
    <submittedName>
        <fullName evidence="2">Uncharacterized protein</fullName>
    </submittedName>
</protein>
<feature type="compositionally biased region" description="Basic and acidic residues" evidence="1">
    <location>
        <begin position="60"/>
        <end position="71"/>
    </location>
</feature>
<proteinExistence type="predicted"/>
<evidence type="ECO:0000313" key="3">
    <source>
        <dbReference type="Proteomes" id="UP001295423"/>
    </source>
</evidence>
<keyword evidence="3" id="KW-1185">Reference proteome</keyword>
<evidence type="ECO:0000256" key="1">
    <source>
        <dbReference type="SAM" id="MobiDB-lite"/>
    </source>
</evidence>
<accession>A0AAD2FTG2</accession>
<evidence type="ECO:0000313" key="2">
    <source>
        <dbReference type="EMBL" id="CAJ1952647.1"/>
    </source>
</evidence>
<name>A0AAD2FTG2_9STRA</name>
<gene>
    <name evidence="2" type="ORF">CYCCA115_LOCUS13652</name>
</gene>
<feature type="compositionally biased region" description="Polar residues" evidence="1">
    <location>
        <begin position="8"/>
        <end position="18"/>
    </location>
</feature>
<comment type="caution">
    <text evidence="2">The sequence shown here is derived from an EMBL/GenBank/DDBJ whole genome shotgun (WGS) entry which is preliminary data.</text>
</comment>
<dbReference type="Proteomes" id="UP001295423">
    <property type="component" value="Unassembled WGS sequence"/>
</dbReference>
<feature type="region of interest" description="Disordered" evidence="1">
    <location>
        <begin position="1"/>
        <end position="75"/>
    </location>
</feature>
<dbReference type="EMBL" id="CAKOGP040001811">
    <property type="protein sequence ID" value="CAJ1952647.1"/>
    <property type="molecule type" value="Genomic_DNA"/>
</dbReference>
<reference evidence="2" key="1">
    <citation type="submission" date="2023-08" db="EMBL/GenBank/DDBJ databases">
        <authorList>
            <person name="Audoor S."/>
            <person name="Bilcke G."/>
        </authorList>
    </citation>
    <scope>NUCLEOTIDE SEQUENCE</scope>
</reference>
<organism evidence="2 3">
    <name type="scientific">Cylindrotheca closterium</name>
    <dbReference type="NCBI Taxonomy" id="2856"/>
    <lineage>
        <taxon>Eukaryota</taxon>
        <taxon>Sar</taxon>
        <taxon>Stramenopiles</taxon>
        <taxon>Ochrophyta</taxon>
        <taxon>Bacillariophyta</taxon>
        <taxon>Bacillariophyceae</taxon>
        <taxon>Bacillariophycidae</taxon>
        <taxon>Bacillariales</taxon>
        <taxon>Bacillariaceae</taxon>
        <taxon>Cylindrotheca</taxon>
    </lineage>
</organism>
<sequence length="241" mass="26968">MAAEEDTSVSSGHRSNVQVGREVAQMHSQAHRSDPLLRNYADSGDVIYLDSSDGDPPSDYADHDPKWKDVGNDGPSLDTGSTFHLRKDFENAEEETVRDLTLMFNYGTNLGSGRTLTQEVQAKHMEDQMCKFDPEAICDVDSASLLVKQGYRIVMDTDKDNAFIVSKDGRQWVYREKNGLYTYVPGKSEPMAQIPEENQTLTFGPKPETHCGVCMELGPRGEACLECARWGSFVKDESYHQ</sequence>
<dbReference type="AlphaFoldDB" id="A0AAD2FTG2"/>